<dbReference type="AlphaFoldDB" id="A0A9P3A996"/>
<accession>A0A9P3A996</accession>
<name>A0A9P3A996_PSEA0</name>
<comment type="caution">
    <text evidence="1">The sequence shown here is derived from an EMBL/GenBank/DDBJ whole genome shotgun (WGS) entry which is preliminary data.</text>
</comment>
<protein>
    <submittedName>
        <fullName evidence="1">Uncharacterized protein</fullName>
    </submittedName>
</protein>
<organism evidence="1 2">
    <name type="scientific">Pseudomonas amygdali pv. eriobotryae</name>
    <dbReference type="NCBI Taxonomy" id="129137"/>
    <lineage>
        <taxon>Bacteria</taxon>
        <taxon>Pseudomonadati</taxon>
        <taxon>Pseudomonadota</taxon>
        <taxon>Gammaproteobacteria</taxon>
        <taxon>Pseudomonadales</taxon>
        <taxon>Pseudomonadaceae</taxon>
        <taxon>Pseudomonas</taxon>
        <taxon>Pseudomonas amygdali</taxon>
    </lineage>
</organism>
<proteinExistence type="predicted"/>
<evidence type="ECO:0000313" key="1">
    <source>
        <dbReference type="EMBL" id="GFZ57601.1"/>
    </source>
</evidence>
<evidence type="ECO:0000313" key="2">
    <source>
        <dbReference type="Proteomes" id="UP000630864"/>
    </source>
</evidence>
<sequence length="65" mass="7212">MSVIHKSCGSGLAREEAVTALTTVRRCATGYRATLRVVMPFWTLRVLFAKQSVATCIPTLERAER</sequence>
<dbReference type="Proteomes" id="UP000630864">
    <property type="component" value="Unassembled WGS sequence"/>
</dbReference>
<reference evidence="1" key="1">
    <citation type="submission" date="2020-09" db="EMBL/GenBank/DDBJ databases">
        <title>Pseudomonas syringae pv. eriobotryae genome sequence causing loquat canker disease.</title>
        <authorList>
            <person name="Fukuda S."/>
            <person name="Tashiro H."/>
            <person name="Nagano Y."/>
        </authorList>
    </citation>
    <scope>NUCLEOTIDE SEQUENCE</scope>
    <source>
        <strain evidence="1">AM001</strain>
    </source>
</reference>
<gene>
    <name evidence="1" type="ORF">PSE10A_01120</name>
</gene>
<dbReference type="EMBL" id="BMZW01000001">
    <property type="protein sequence ID" value="GFZ57601.1"/>
    <property type="molecule type" value="Genomic_DNA"/>
</dbReference>